<reference evidence="1 2" key="3">
    <citation type="journal article" date="2022" name="Microbiol. Spectr.">
        <title>Folding features and dynamics of 3D genome architecture in plant fungal pathogens.</title>
        <authorList>
            <person name="Xia C."/>
        </authorList>
    </citation>
    <scope>NUCLEOTIDE SEQUENCE [LARGE SCALE GENOMIC DNA]</scope>
    <source>
        <strain evidence="1 2">93-210</strain>
    </source>
</reference>
<dbReference type="EMBL" id="CM045869">
    <property type="protein sequence ID" value="KAI7954982.1"/>
    <property type="molecule type" value="Genomic_DNA"/>
</dbReference>
<evidence type="ECO:0000313" key="2">
    <source>
        <dbReference type="Proteomes" id="UP001060170"/>
    </source>
</evidence>
<evidence type="ECO:0000313" key="1">
    <source>
        <dbReference type="EMBL" id="KAI7954982.1"/>
    </source>
</evidence>
<comment type="caution">
    <text evidence="1">The sequence shown here is derived from an EMBL/GenBank/DDBJ whole genome shotgun (WGS) entry which is preliminary data.</text>
</comment>
<reference evidence="2" key="2">
    <citation type="journal article" date="2018" name="Mol. Plant Microbe Interact.">
        <title>Genome sequence resources for the wheat stripe rust pathogen (Puccinia striiformis f. sp. tritici) and the barley stripe rust pathogen (Puccinia striiformis f. sp. hordei).</title>
        <authorList>
            <person name="Xia C."/>
            <person name="Wang M."/>
            <person name="Yin C."/>
            <person name="Cornejo O.E."/>
            <person name="Hulbert S.H."/>
            <person name="Chen X."/>
        </authorList>
    </citation>
    <scope>NUCLEOTIDE SEQUENCE [LARGE SCALE GENOMIC DNA]</scope>
    <source>
        <strain evidence="2">93-210</strain>
    </source>
</reference>
<dbReference type="Proteomes" id="UP001060170">
    <property type="component" value="Chromosome 5"/>
</dbReference>
<keyword evidence="2" id="KW-1185">Reference proteome</keyword>
<protein>
    <submittedName>
        <fullName evidence="1">Uncharacterized protein</fullName>
    </submittedName>
</protein>
<proteinExistence type="predicted"/>
<gene>
    <name evidence="1" type="ORF">MJO28_005382</name>
</gene>
<name>A0ACC0EM98_9BASI</name>
<organism evidence="1 2">
    <name type="scientific">Puccinia striiformis f. sp. tritici</name>
    <dbReference type="NCBI Taxonomy" id="168172"/>
    <lineage>
        <taxon>Eukaryota</taxon>
        <taxon>Fungi</taxon>
        <taxon>Dikarya</taxon>
        <taxon>Basidiomycota</taxon>
        <taxon>Pucciniomycotina</taxon>
        <taxon>Pucciniomycetes</taxon>
        <taxon>Pucciniales</taxon>
        <taxon>Pucciniaceae</taxon>
        <taxon>Puccinia</taxon>
    </lineage>
</organism>
<reference evidence="2" key="1">
    <citation type="journal article" date="2018" name="BMC Genomics">
        <title>Genomic insights into host adaptation between the wheat stripe rust pathogen (Puccinia striiformis f. sp. tritici) and the barley stripe rust pathogen (Puccinia striiformis f. sp. hordei).</title>
        <authorList>
            <person name="Xia C."/>
            <person name="Wang M."/>
            <person name="Yin C."/>
            <person name="Cornejo O.E."/>
            <person name="Hulbert S.H."/>
            <person name="Chen X."/>
        </authorList>
    </citation>
    <scope>NUCLEOTIDE SEQUENCE [LARGE SCALE GENOMIC DNA]</scope>
    <source>
        <strain evidence="2">93-210</strain>
    </source>
</reference>
<accession>A0ACC0EM98</accession>
<sequence>MDHRPSSDFINNKLRFNWESLDQGYGGKAEERNQGWQPMHWETNLSEIESNRLFTTTTWASLLKVEG</sequence>